<feature type="coiled-coil region" evidence="1">
    <location>
        <begin position="26"/>
        <end position="63"/>
    </location>
</feature>
<evidence type="ECO:0000256" key="1">
    <source>
        <dbReference type="SAM" id="Coils"/>
    </source>
</evidence>
<reference evidence="3" key="1">
    <citation type="journal article" date="2023" name="Commun. Biol.">
        <title>Genome analysis of Parmales, the sister group of diatoms, reveals the evolutionary specialization of diatoms from phago-mixotrophs to photoautotrophs.</title>
        <authorList>
            <person name="Ban H."/>
            <person name="Sato S."/>
            <person name="Yoshikawa S."/>
            <person name="Yamada K."/>
            <person name="Nakamura Y."/>
            <person name="Ichinomiya M."/>
            <person name="Sato N."/>
            <person name="Blanc-Mathieu R."/>
            <person name="Endo H."/>
            <person name="Kuwata A."/>
            <person name="Ogata H."/>
        </authorList>
    </citation>
    <scope>NUCLEOTIDE SEQUENCE [LARGE SCALE GENOMIC DNA]</scope>
</reference>
<comment type="caution">
    <text evidence="2">The sequence shown here is derived from an EMBL/GenBank/DDBJ whole genome shotgun (WGS) entry which is preliminary data.</text>
</comment>
<evidence type="ECO:0000313" key="2">
    <source>
        <dbReference type="EMBL" id="GMH48945.1"/>
    </source>
</evidence>
<protein>
    <submittedName>
        <fullName evidence="2">Uncharacterized protein</fullName>
    </submittedName>
</protein>
<keyword evidence="1" id="KW-0175">Coiled coil</keyword>
<dbReference type="AlphaFoldDB" id="A0A9W6ZEI5"/>
<accession>A0A9W6ZEI5</accession>
<dbReference type="EMBL" id="BLQM01000007">
    <property type="protein sequence ID" value="GMH48945.1"/>
    <property type="molecule type" value="Genomic_DNA"/>
</dbReference>
<sequence length="445" mass="50008">MQSHHDETKELDDLNELSKDELIYRLKAKDAVLKETEAALRQMEAARERLSSVINDLNNEKEDPKKKLKKTGAVNADTFAVNGKHGPNYSMIYDRNTKTIHLEIQKDPDKVLESMIEGWTATGDKFIQKVLKETTEDNKTIVHWTIVDQNKGTSLSLLLWMKVERNVNGEIRIAVESTEEEGEILGNVVGQFYKRFEKEAAIDERRKKDLIENIDNATALTEAERKLIAGSMNLVEEVSSKAKRIAGTANESVEKFMYHSEEGGAAVAMTVAKVDLSAVSLFAQLWLLDTYAEKFTLKDRAIMETWNDLDGTRGLQYTTAFGLPGGFQDRLFETWEVTTDREGWSTFIIAWVPLETYEGTNHEVAGAENMVKATTIGVFIIKLTEKSCEWTRAQQADLKFSSSMPVSALNFFDNSLEIDAGRRAEIVKKIKREEEAGGGGSFSAV</sequence>
<gene>
    <name evidence="2" type="ORF">TL16_g00405</name>
</gene>
<dbReference type="Proteomes" id="UP001162640">
    <property type="component" value="Unassembled WGS sequence"/>
</dbReference>
<name>A0A9W6ZEI5_9STRA</name>
<organism evidence="2 3">
    <name type="scientific">Triparma laevis f. inornata</name>
    <dbReference type="NCBI Taxonomy" id="1714386"/>
    <lineage>
        <taxon>Eukaryota</taxon>
        <taxon>Sar</taxon>
        <taxon>Stramenopiles</taxon>
        <taxon>Ochrophyta</taxon>
        <taxon>Bolidophyceae</taxon>
        <taxon>Parmales</taxon>
        <taxon>Triparmaceae</taxon>
        <taxon>Triparma</taxon>
    </lineage>
</organism>
<proteinExistence type="predicted"/>
<evidence type="ECO:0000313" key="3">
    <source>
        <dbReference type="Proteomes" id="UP001162640"/>
    </source>
</evidence>